<evidence type="ECO:0000256" key="6">
    <source>
        <dbReference type="ARBA" id="ARBA00022967"/>
    </source>
</evidence>
<dbReference type="GO" id="GO:0016887">
    <property type="term" value="F:ATP hydrolysis activity"/>
    <property type="evidence" value="ECO:0007669"/>
    <property type="project" value="InterPro"/>
</dbReference>
<dbReference type="PROSITE" id="PS50893">
    <property type="entry name" value="ABC_TRANSPORTER_2"/>
    <property type="match status" value="1"/>
</dbReference>
<gene>
    <name evidence="9" type="ORF">FHS77_002566</name>
</gene>
<evidence type="ECO:0000313" key="9">
    <source>
        <dbReference type="EMBL" id="MBB6261998.1"/>
    </source>
</evidence>
<dbReference type="Gene3D" id="3.40.50.300">
    <property type="entry name" value="P-loop containing nucleotide triphosphate hydrolases"/>
    <property type="match status" value="1"/>
</dbReference>
<dbReference type="PANTHER" id="PTHR42794:SF1">
    <property type="entry name" value="HEMIN IMPORT ATP-BINDING PROTEIN HMUV"/>
    <property type="match status" value="1"/>
</dbReference>
<dbReference type="InterPro" id="IPR003593">
    <property type="entry name" value="AAA+_ATPase"/>
</dbReference>
<dbReference type="InterPro" id="IPR003439">
    <property type="entry name" value="ABC_transporter-like_ATP-bd"/>
</dbReference>
<keyword evidence="5 9" id="KW-0067">ATP-binding</keyword>
<evidence type="ECO:0000313" key="10">
    <source>
        <dbReference type="Proteomes" id="UP000555393"/>
    </source>
</evidence>
<evidence type="ECO:0000259" key="8">
    <source>
        <dbReference type="PROSITE" id="PS50893"/>
    </source>
</evidence>
<dbReference type="CDD" id="cd03214">
    <property type="entry name" value="ABC_Iron-Siderophores_B12_Hemin"/>
    <property type="match status" value="1"/>
</dbReference>
<dbReference type="FunFam" id="3.40.50.300:FF:000134">
    <property type="entry name" value="Iron-enterobactin ABC transporter ATP-binding protein"/>
    <property type="match status" value="1"/>
</dbReference>
<dbReference type="InterPro" id="IPR027417">
    <property type="entry name" value="P-loop_NTPase"/>
</dbReference>
<dbReference type="SMART" id="SM00382">
    <property type="entry name" value="AAA"/>
    <property type="match status" value="1"/>
</dbReference>
<evidence type="ECO:0000256" key="2">
    <source>
        <dbReference type="ARBA" id="ARBA00005417"/>
    </source>
</evidence>
<feature type="domain" description="ABC transporter" evidence="8">
    <location>
        <begin position="3"/>
        <end position="237"/>
    </location>
</feature>
<evidence type="ECO:0000256" key="7">
    <source>
        <dbReference type="ARBA" id="ARBA00037066"/>
    </source>
</evidence>
<keyword evidence="4" id="KW-0547">Nucleotide-binding</keyword>
<comment type="subcellular location">
    <subcellularLocation>
        <location evidence="1">Cell inner membrane</location>
    </subcellularLocation>
</comment>
<evidence type="ECO:0000256" key="3">
    <source>
        <dbReference type="ARBA" id="ARBA00022448"/>
    </source>
</evidence>
<keyword evidence="3" id="KW-0813">Transport</keyword>
<sequence length="257" mass="28070">MTLNVRDLSVSLRGEDILNQISFEAKSGEFIGLIGPNGAGKTTLLRAIMNFITYHGEVAIEDVPTVKMTHHERAKWLSYLPQERDVAWPVSVETIVGLGRHMQRSAFASLSPADHQVIADAMAQMDVAKFAKKSVQELSGGEKARVLIARLLAQGSPLILADEPVSGLDPAHQLSLMQCFADLAQTGKTVIASLHDLSLSAHRCTRLIMLEKGRIIADGTPQTVLTAENLRNVYKIEADISHKDGRIYIQPEAVVQS</sequence>
<dbReference type="GO" id="GO:0005524">
    <property type="term" value="F:ATP binding"/>
    <property type="evidence" value="ECO:0007669"/>
    <property type="project" value="UniProtKB-KW"/>
</dbReference>
<accession>A0A841M775</accession>
<protein>
    <submittedName>
        <fullName evidence="9">Iron complex transport system ATP-binding protein</fullName>
    </submittedName>
</protein>
<dbReference type="PANTHER" id="PTHR42794">
    <property type="entry name" value="HEMIN IMPORT ATP-BINDING PROTEIN HMUV"/>
    <property type="match status" value="1"/>
</dbReference>
<comment type="caution">
    <text evidence="9">The sequence shown here is derived from an EMBL/GenBank/DDBJ whole genome shotgun (WGS) entry which is preliminary data.</text>
</comment>
<evidence type="ECO:0000256" key="5">
    <source>
        <dbReference type="ARBA" id="ARBA00022840"/>
    </source>
</evidence>
<dbReference type="PROSITE" id="PS00211">
    <property type="entry name" value="ABC_TRANSPORTER_1"/>
    <property type="match status" value="1"/>
</dbReference>
<comment type="function">
    <text evidence="7">Part of the ABC transporter complex HmuTUV involved in hemin import. Responsible for energy coupling to the transport system.</text>
</comment>
<comment type="similarity">
    <text evidence="2">Belongs to the ABC transporter superfamily.</text>
</comment>
<name>A0A841M775_9HYPH</name>
<dbReference type="Pfam" id="PF00005">
    <property type="entry name" value="ABC_tran"/>
    <property type="match status" value="1"/>
</dbReference>
<proteinExistence type="inferred from homology"/>
<dbReference type="SUPFAM" id="SSF52540">
    <property type="entry name" value="P-loop containing nucleoside triphosphate hydrolases"/>
    <property type="match status" value="1"/>
</dbReference>
<keyword evidence="10" id="KW-1185">Reference proteome</keyword>
<dbReference type="RefSeq" id="WP_184223881.1">
    <property type="nucleotide sequence ID" value="NZ_JACIIU010000015.1"/>
</dbReference>
<dbReference type="GO" id="GO:0005886">
    <property type="term" value="C:plasma membrane"/>
    <property type="evidence" value="ECO:0007669"/>
    <property type="project" value="UniProtKB-SubCell"/>
</dbReference>
<evidence type="ECO:0000256" key="1">
    <source>
        <dbReference type="ARBA" id="ARBA00004533"/>
    </source>
</evidence>
<keyword evidence="6" id="KW-1278">Translocase</keyword>
<organism evidence="9 10">
    <name type="scientific">Paenochrobactrum gallinarii</name>
    <dbReference type="NCBI Taxonomy" id="643673"/>
    <lineage>
        <taxon>Bacteria</taxon>
        <taxon>Pseudomonadati</taxon>
        <taxon>Pseudomonadota</taxon>
        <taxon>Alphaproteobacteria</taxon>
        <taxon>Hyphomicrobiales</taxon>
        <taxon>Brucellaceae</taxon>
        <taxon>Paenochrobactrum</taxon>
    </lineage>
</organism>
<dbReference type="EMBL" id="JACIIU010000015">
    <property type="protein sequence ID" value="MBB6261998.1"/>
    <property type="molecule type" value="Genomic_DNA"/>
</dbReference>
<dbReference type="Proteomes" id="UP000555393">
    <property type="component" value="Unassembled WGS sequence"/>
</dbReference>
<reference evidence="9 10" key="1">
    <citation type="submission" date="2020-08" db="EMBL/GenBank/DDBJ databases">
        <title>Genomic Encyclopedia of Type Strains, Phase IV (KMG-IV): sequencing the most valuable type-strain genomes for metagenomic binning, comparative biology and taxonomic classification.</title>
        <authorList>
            <person name="Goeker M."/>
        </authorList>
    </citation>
    <scope>NUCLEOTIDE SEQUENCE [LARGE SCALE GENOMIC DNA]</scope>
    <source>
        <strain evidence="9 10">DSM 22336</strain>
    </source>
</reference>
<dbReference type="InterPro" id="IPR017871">
    <property type="entry name" value="ABC_transporter-like_CS"/>
</dbReference>
<dbReference type="AlphaFoldDB" id="A0A841M775"/>
<evidence type="ECO:0000256" key="4">
    <source>
        <dbReference type="ARBA" id="ARBA00022741"/>
    </source>
</evidence>